<organism evidence="8 9">
    <name type="scientific">Adiantum capillus-veneris</name>
    <name type="common">Maidenhair fern</name>
    <dbReference type="NCBI Taxonomy" id="13818"/>
    <lineage>
        <taxon>Eukaryota</taxon>
        <taxon>Viridiplantae</taxon>
        <taxon>Streptophyta</taxon>
        <taxon>Embryophyta</taxon>
        <taxon>Tracheophyta</taxon>
        <taxon>Polypodiopsida</taxon>
        <taxon>Polypodiidae</taxon>
        <taxon>Polypodiales</taxon>
        <taxon>Pteridineae</taxon>
        <taxon>Pteridaceae</taxon>
        <taxon>Vittarioideae</taxon>
        <taxon>Adiantum</taxon>
    </lineage>
</organism>
<dbReference type="Proteomes" id="UP000886520">
    <property type="component" value="Chromosome 20"/>
</dbReference>
<dbReference type="GO" id="GO:0030150">
    <property type="term" value="P:protein import into mitochondrial matrix"/>
    <property type="evidence" value="ECO:0007669"/>
    <property type="project" value="TreeGrafter"/>
</dbReference>
<dbReference type="PANTHER" id="PTHR12763:SF28">
    <property type="entry name" value="GEO10507P1-RELATED"/>
    <property type="match status" value="1"/>
</dbReference>
<comment type="caution">
    <text evidence="8">The sequence shown here is derived from an EMBL/GenBank/DDBJ whole genome shotgun (WGS) entry which is preliminary data.</text>
</comment>
<protein>
    <submittedName>
        <fullName evidence="8">Uncharacterized protein</fullName>
    </submittedName>
</protein>
<sequence>MRQGHRHIKSRSLENVASKIFPWRNPQPLSLSSNFTMQRYEHSRSGAMASPLIAGLTVAAAAIAGRYSIRAWQAFKTRPRIRRFYEGGFQPTMTRREAALILGVRESVAQAKVKEAHRKRKCISVLGHDCISVHGGATANSYLLVNDYWDFDEEIDQPTEEKWQLQSEVNIEGNLDDS</sequence>
<keyword evidence="9" id="KW-1185">Reference proteome</keyword>
<evidence type="ECO:0000256" key="2">
    <source>
        <dbReference type="ARBA" id="ARBA00022692"/>
    </source>
</evidence>
<dbReference type="GO" id="GO:0001671">
    <property type="term" value="F:ATPase activator activity"/>
    <property type="evidence" value="ECO:0007669"/>
    <property type="project" value="TreeGrafter"/>
</dbReference>
<evidence type="ECO:0000313" key="8">
    <source>
        <dbReference type="EMBL" id="KAI5064170.1"/>
    </source>
</evidence>
<keyword evidence="6 7" id="KW-0472">Membrane</keyword>
<feature type="transmembrane region" description="Helical" evidence="7">
    <location>
        <begin position="47"/>
        <end position="69"/>
    </location>
</feature>
<evidence type="ECO:0000256" key="7">
    <source>
        <dbReference type="SAM" id="Phobius"/>
    </source>
</evidence>
<keyword evidence="3" id="KW-0999">Mitochondrion inner membrane</keyword>
<dbReference type="OrthoDB" id="240298at2759"/>
<proteinExistence type="predicted"/>
<evidence type="ECO:0000256" key="3">
    <source>
        <dbReference type="ARBA" id="ARBA00022792"/>
    </source>
</evidence>
<evidence type="ECO:0000256" key="1">
    <source>
        <dbReference type="ARBA" id="ARBA00004273"/>
    </source>
</evidence>
<dbReference type="EMBL" id="JABFUD020000020">
    <property type="protein sequence ID" value="KAI5064170.1"/>
    <property type="molecule type" value="Genomic_DNA"/>
</dbReference>
<evidence type="ECO:0000256" key="4">
    <source>
        <dbReference type="ARBA" id="ARBA00022989"/>
    </source>
</evidence>
<dbReference type="PANTHER" id="PTHR12763">
    <property type="match status" value="1"/>
</dbReference>
<evidence type="ECO:0000313" key="9">
    <source>
        <dbReference type="Proteomes" id="UP000886520"/>
    </source>
</evidence>
<evidence type="ECO:0000256" key="5">
    <source>
        <dbReference type="ARBA" id="ARBA00023128"/>
    </source>
</evidence>
<evidence type="ECO:0000256" key="6">
    <source>
        <dbReference type="ARBA" id="ARBA00023136"/>
    </source>
</evidence>
<dbReference type="InterPro" id="IPR036869">
    <property type="entry name" value="J_dom_sf"/>
</dbReference>
<keyword evidence="4 7" id="KW-1133">Transmembrane helix</keyword>
<name>A0A9D4UAG4_ADICA</name>
<dbReference type="Gene3D" id="1.10.287.110">
    <property type="entry name" value="DnaJ domain"/>
    <property type="match status" value="1"/>
</dbReference>
<keyword evidence="5" id="KW-0496">Mitochondrion</keyword>
<reference evidence="8" key="1">
    <citation type="submission" date="2021-01" db="EMBL/GenBank/DDBJ databases">
        <title>Adiantum capillus-veneris genome.</title>
        <authorList>
            <person name="Fang Y."/>
            <person name="Liao Q."/>
        </authorList>
    </citation>
    <scope>NUCLEOTIDE SEQUENCE</scope>
    <source>
        <strain evidence="8">H3</strain>
        <tissue evidence="8">Leaf</tissue>
    </source>
</reference>
<dbReference type="AlphaFoldDB" id="A0A9D4UAG4"/>
<gene>
    <name evidence="8" type="ORF">GOP47_0020840</name>
</gene>
<comment type="subcellular location">
    <subcellularLocation>
        <location evidence="1">Mitochondrion inner membrane</location>
    </subcellularLocation>
</comment>
<dbReference type="GO" id="GO:0001405">
    <property type="term" value="C:PAM complex, Tim23 associated import motor"/>
    <property type="evidence" value="ECO:0007669"/>
    <property type="project" value="TreeGrafter"/>
</dbReference>
<keyword evidence="2 7" id="KW-0812">Transmembrane</keyword>
<accession>A0A9D4UAG4</accession>